<feature type="region of interest" description="Disordered" evidence="1">
    <location>
        <begin position="109"/>
        <end position="158"/>
    </location>
</feature>
<protein>
    <submittedName>
        <fullName evidence="2">Uncharacterized protein</fullName>
    </submittedName>
</protein>
<feature type="compositionally biased region" description="Acidic residues" evidence="1">
    <location>
        <begin position="118"/>
        <end position="149"/>
    </location>
</feature>
<evidence type="ECO:0000256" key="1">
    <source>
        <dbReference type="SAM" id="MobiDB-lite"/>
    </source>
</evidence>
<dbReference type="AlphaFoldDB" id="A0AAD4U2V3"/>
<gene>
    <name evidence="2" type="ORF">MG293_013557</name>
</gene>
<keyword evidence="3" id="KW-1185">Reference proteome</keyword>
<feature type="region of interest" description="Disordered" evidence="1">
    <location>
        <begin position="213"/>
        <end position="234"/>
    </location>
</feature>
<reference evidence="2" key="1">
    <citation type="submission" date="2022-03" db="EMBL/GenBank/DDBJ databases">
        <title>Genomic analyses of argali, domestic sheep and their hybrids provide insights into chromosomal evolution, heterosis and genetic basis of agronomic traits.</title>
        <authorList>
            <person name="Li M."/>
        </authorList>
    </citation>
    <scope>NUCLEOTIDE SEQUENCE</scope>
    <source>
        <strain evidence="2">CAU-MHL-2022a</strain>
        <tissue evidence="2">Skin</tissue>
    </source>
</reference>
<dbReference type="EMBL" id="JAKZEL010000016">
    <property type="protein sequence ID" value="KAI4536165.1"/>
    <property type="molecule type" value="Genomic_DNA"/>
</dbReference>
<evidence type="ECO:0000313" key="3">
    <source>
        <dbReference type="Proteomes" id="UP001214576"/>
    </source>
</evidence>
<proteinExistence type="predicted"/>
<dbReference type="Proteomes" id="UP001214576">
    <property type="component" value="Unassembled WGS sequence"/>
</dbReference>
<comment type="caution">
    <text evidence="2">The sequence shown here is derived from an EMBL/GenBank/DDBJ whole genome shotgun (WGS) entry which is preliminary data.</text>
</comment>
<name>A0AAD4U2V3_OVIAM</name>
<sequence>MQFTEGQVAAKPDISDFALRPIQLCYQQQPPLPPDRRFWNIPLNPQSPGMVEDVSCGYLQSIWKSIRAGESNLENANEDKALGGFLTIGPPGKSPESWLASGCHGLEIPFNNNSLEQQNEDGGEEEGDHEEEDREERDEDKGEDDEDDAGGNGGLGRSYSYRQQILEISGPVADTGLNPEVVAATSLLWRSHVPLLFCPDSPALTGDTMALVQPPGERPAGLSGQTPDYDVTQH</sequence>
<accession>A0AAD4U2V3</accession>
<organism evidence="2 3">
    <name type="scientific">Ovis ammon polii</name>
    <dbReference type="NCBI Taxonomy" id="230172"/>
    <lineage>
        <taxon>Eukaryota</taxon>
        <taxon>Metazoa</taxon>
        <taxon>Chordata</taxon>
        <taxon>Craniata</taxon>
        <taxon>Vertebrata</taxon>
        <taxon>Euteleostomi</taxon>
        <taxon>Mammalia</taxon>
        <taxon>Eutheria</taxon>
        <taxon>Laurasiatheria</taxon>
        <taxon>Artiodactyla</taxon>
        <taxon>Ruminantia</taxon>
        <taxon>Pecora</taxon>
        <taxon>Bovidae</taxon>
        <taxon>Caprinae</taxon>
        <taxon>Ovis</taxon>
    </lineage>
</organism>
<evidence type="ECO:0000313" key="2">
    <source>
        <dbReference type="EMBL" id="KAI4536165.1"/>
    </source>
</evidence>